<evidence type="ECO:0000256" key="1">
    <source>
        <dbReference type="SAM" id="SignalP"/>
    </source>
</evidence>
<reference evidence="2 3" key="1">
    <citation type="submission" date="2019-06" db="EMBL/GenBank/DDBJ databases">
        <authorList>
            <person name="Lee I."/>
            <person name="Jang G.I."/>
            <person name="Hwang C.Y."/>
        </authorList>
    </citation>
    <scope>NUCLEOTIDE SEQUENCE [LARGE SCALE GENOMIC DNA]</scope>
    <source>
        <strain evidence="2 3">PAMC 28131</strain>
    </source>
</reference>
<keyword evidence="1" id="KW-0732">Signal</keyword>
<dbReference type="AlphaFoldDB" id="A0A501XF76"/>
<evidence type="ECO:0000313" key="2">
    <source>
        <dbReference type="EMBL" id="TPE59180.1"/>
    </source>
</evidence>
<keyword evidence="3" id="KW-1185">Reference proteome</keyword>
<gene>
    <name evidence="2" type="ORF">FJQ54_14025</name>
</gene>
<sequence length="211" mass="23302">MLRTLLILLSALALAAAGPAPLAGDYVLTGVREAAGGLELRPDGRFSYALTYGALDETAEGVWRQEGDRVLLTTEPKPRPAKWEIVNAEPGEPKVFALILENPRGQPIPNFTVYVKMNDGSEERGQTLNEWLEADLDSRIPVSVRFEVPVFDIASPSFPVDIATARRYRFRFDPADTGVRDFQDWPLLIRGSLLAPVDAPDGQGFRKVDPR</sequence>
<dbReference type="RefSeq" id="WP_140929051.1">
    <property type="nucleotide sequence ID" value="NZ_VFSU01000031.1"/>
</dbReference>
<dbReference type="Proteomes" id="UP000319897">
    <property type="component" value="Unassembled WGS sequence"/>
</dbReference>
<comment type="caution">
    <text evidence="2">The sequence shown here is derived from an EMBL/GenBank/DDBJ whole genome shotgun (WGS) entry which is preliminary data.</text>
</comment>
<feature type="chain" id="PRO_5021440617" evidence="1">
    <location>
        <begin position="24"/>
        <end position="211"/>
    </location>
</feature>
<accession>A0A501XF76</accession>
<evidence type="ECO:0000313" key="3">
    <source>
        <dbReference type="Proteomes" id="UP000319897"/>
    </source>
</evidence>
<dbReference type="EMBL" id="VFSU01000031">
    <property type="protein sequence ID" value="TPE59180.1"/>
    <property type="molecule type" value="Genomic_DNA"/>
</dbReference>
<name>A0A501XF76_9SPHN</name>
<protein>
    <submittedName>
        <fullName evidence="2">Uncharacterized protein</fullName>
    </submittedName>
</protein>
<organism evidence="2 3">
    <name type="scientific">Sandaracinobacter neustonicus</name>
    <dbReference type="NCBI Taxonomy" id="1715348"/>
    <lineage>
        <taxon>Bacteria</taxon>
        <taxon>Pseudomonadati</taxon>
        <taxon>Pseudomonadota</taxon>
        <taxon>Alphaproteobacteria</taxon>
        <taxon>Sphingomonadales</taxon>
        <taxon>Sphingosinicellaceae</taxon>
        <taxon>Sandaracinobacter</taxon>
    </lineage>
</organism>
<feature type="signal peptide" evidence="1">
    <location>
        <begin position="1"/>
        <end position="23"/>
    </location>
</feature>
<proteinExistence type="predicted"/>
<dbReference type="OrthoDB" id="6691870at2"/>